<evidence type="ECO:0000313" key="10">
    <source>
        <dbReference type="Proteomes" id="UP000076078"/>
    </source>
</evidence>
<feature type="domain" description="CAF1B/HIR1 beta-propeller" evidence="8">
    <location>
        <begin position="33"/>
        <end position="219"/>
    </location>
</feature>
<dbReference type="AlphaFoldDB" id="A0A152A6C0"/>
<feature type="compositionally biased region" description="Basic and acidic residues" evidence="7">
    <location>
        <begin position="48"/>
        <end position="58"/>
    </location>
</feature>
<keyword evidence="10" id="KW-1185">Reference proteome</keyword>
<reference evidence="9 10" key="1">
    <citation type="submission" date="2015-12" db="EMBL/GenBank/DDBJ databases">
        <title>Dictyostelia acquired genes for synthesis and detection of signals that induce cell-type specialization by lateral gene transfer from prokaryotes.</title>
        <authorList>
            <person name="Gloeckner G."/>
            <person name="Schaap P."/>
        </authorList>
    </citation>
    <scope>NUCLEOTIDE SEQUENCE [LARGE SCALE GENOMIC DNA]</scope>
    <source>
        <strain evidence="9 10">TK</strain>
    </source>
</reference>
<keyword evidence="6" id="KW-0539">Nucleus</keyword>
<comment type="subcellular location">
    <subcellularLocation>
        <location evidence="1">Nucleus</location>
    </subcellularLocation>
</comment>
<dbReference type="GO" id="GO:0005634">
    <property type="term" value="C:nucleus"/>
    <property type="evidence" value="ECO:0007669"/>
    <property type="project" value="UniProtKB-SubCell"/>
</dbReference>
<keyword evidence="3" id="KW-0677">Repeat</keyword>
<dbReference type="PANTHER" id="PTHR15271">
    <property type="entry name" value="CHROMATIN ASSEMBLY FACTOR 1 SUBUNIT B"/>
    <property type="match status" value="1"/>
</dbReference>
<dbReference type="InterPro" id="IPR055410">
    <property type="entry name" value="Beta-prop_CAF1B_HIR1"/>
</dbReference>
<evidence type="ECO:0000256" key="5">
    <source>
        <dbReference type="ARBA" id="ARBA00023204"/>
    </source>
</evidence>
<keyword evidence="5" id="KW-0234">DNA repair</keyword>
<comment type="caution">
    <text evidence="9">The sequence shown here is derived from an EMBL/GenBank/DDBJ whole genome shotgun (WGS) entry which is preliminary data.</text>
</comment>
<dbReference type="SUPFAM" id="SSF50952">
    <property type="entry name" value="Soluble quinoprotein glucose dehydrogenase"/>
    <property type="match status" value="1"/>
</dbReference>
<feature type="region of interest" description="Disordered" evidence="7">
    <location>
        <begin position="1"/>
        <end position="58"/>
    </location>
</feature>
<evidence type="ECO:0000256" key="6">
    <source>
        <dbReference type="ARBA" id="ARBA00023242"/>
    </source>
</evidence>
<dbReference type="GO" id="GO:0033186">
    <property type="term" value="C:CAF-1 complex"/>
    <property type="evidence" value="ECO:0007669"/>
    <property type="project" value="TreeGrafter"/>
</dbReference>
<dbReference type="Proteomes" id="UP000076078">
    <property type="component" value="Unassembled WGS sequence"/>
</dbReference>
<feature type="compositionally biased region" description="Polar residues" evidence="7">
    <location>
        <begin position="266"/>
        <end position="276"/>
    </location>
</feature>
<proteinExistence type="predicted"/>
<feature type="region of interest" description="Disordered" evidence="7">
    <location>
        <begin position="260"/>
        <end position="291"/>
    </location>
</feature>
<dbReference type="InterPro" id="IPR011041">
    <property type="entry name" value="Quinoprot_gluc/sorb_DH_b-prop"/>
</dbReference>
<keyword evidence="4" id="KW-0227">DNA damage</keyword>
<sequence>MYNNSNTNTNNKETTGTVPAVNTDTINQEKETESENNNNNNQTEEDQEKEKEKEKEPLHHKMYYDERFSTFFRRPSWSPDGSVFITPTGKFKSSCTAQKYSSTSYIFSRFNKDRPIVHLPTNIPSVVVKFNPILYQLRPIAVDQQSCNLLNLEYRMIFAISTQESIILYDTQSLKPIMVISNIHYANITDLSWSPDGSILFITSEDGFCSYISFSVDELGIELPESQLPTPMKQVKKLKEFSHIISTEIIERNSQKLSLKRKGLPTSESASDTTNTDEIDSQHDDKKIKLDTQSETTNVTLNNQVTTTVLDIEGKVEINPATGKPIRRIQPNVISK</sequence>
<evidence type="ECO:0000256" key="1">
    <source>
        <dbReference type="ARBA" id="ARBA00004123"/>
    </source>
</evidence>
<dbReference type="InterPro" id="IPR015943">
    <property type="entry name" value="WD40/YVTN_repeat-like_dom_sf"/>
</dbReference>
<feature type="compositionally biased region" description="Low complexity" evidence="7">
    <location>
        <begin position="1"/>
        <end position="17"/>
    </location>
</feature>
<dbReference type="STRING" id="361077.A0A152A6C0"/>
<evidence type="ECO:0000256" key="2">
    <source>
        <dbReference type="ARBA" id="ARBA00022574"/>
    </source>
</evidence>
<dbReference type="InParanoid" id="A0A152A6C0"/>
<evidence type="ECO:0000313" key="9">
    <source>
        <dbReference type="EMBL" id="KYR01641.1"/>
    </source>
</evidence>
<dbReference type="OrthoDB" id="71227at2759"/>
<evidence type="ECO:0000259" key="8">
    <source>
        <dbReference type="Pfam" id="PF24105"/>
    </source>
</evidence>
<evidence type="ECO:0000256" key="4">
    <source>
        <dbReference type="ARBA" id="ARBA00022763"/>
    </source>
</evidence>
<dbReference type="EMBL" id="LODT01000006">
    <property type="protein sequence ID" value="KYR01641.1"/>
    <property type="molecule type" value="Genomic_DNA"/>
</dbReference>
<feature type="compositionally biased region" description="Basic and acidic residues" evidence="7">
    <location>
        <begin position="280"/>
        <end position="291"/>
    </location>
</feature>
<dbReference type="GO" id="GO:0006335">
    <property type="term" value="P:DNA replication-dependent chromatin assembly"/>
    <property type="evidence" value="ECO:0007669"/>
    <property type="project" value="InterPro"/>
</dbReference>
<evidence type="ECO:0000256" key="3">
    <source>
        <dbReference type="ARBA" id="ARBA00022737"/>
    </source>
</evidence>
<organism evidence="9 10">
    <name type="scientific">Tieghemostelium lacteum</name>
    <name type="common">Slime mold</name>
    <name type="synonym">Dictyostelium lacteum</name>
    <dbReference type="NCBI Taxonomy" id="361077"/>
    <lineage>
        <taxon>Eukaryota</taxon>
        <taxon>Amoebozoa</taxon>
        <taxon>Evosea</taxon>
        <taxon>Eumycetozoa</taxon>
        <taxon>Dictyostelia</taxon>
        <taxon>Dictyosteliales</taxon>
        <taxon>Raperosteliaceae</taxon>
        <taxon>Tieghemostelium</taxon>
    </lineage>
</organism>
<dbReference type="Pfam" id="PF24105">
    <property type="entry name" value="Beta-prop_CAF1B_HIR1"/>
    <property type="match status" value="1"/>
</dbReference>
<dbReference type="GO" id="GO:0006334">
    <property type="term" value="P:nucleosome assembly"/>
    <property type="evidence" value="ECO:0007669"/>
    <property type="project" value="TreeGrafter"/>
</dbReference>
<dbReference type="GO" id="GO:0006281">
    <property type="term" value="P:DNA repair"/>
    <property type="evidence" value="ECO:0007669"/>
    <property type="project" value="UniProtKB-KW"/>
</dbReference>
<dbReference type="InterPro" id="IPR045145">
    <property type="entry name" value="PTHR15271"/>
</dbReference>
<dbReference type="PANTHER" id="PTHR15271:SF4">
    <property type="entry name" value="CHROMATIN ASSEMBLY FACTOR 1 SUBUNIT B"/>
    <property type="match status" value="1"/>
</dbReference>
<dbReference type="Gene3D" id="2.130.10.10">
    <property type="entry name" value="YVTN repeat-like/Quinoprotein amine dehydrogenase"/>
    <property type="match status" value="1"/>
</dbReference>
<name>A0A152A6C0_TIELA</name>
<accession>A0A152A6C0</accession>
<gene>
    <name evidence="9" type="ORF">DLAC_01644</name>
</gene>
<evidence type="ECO:0000256" key="7">
    <source>
        <dbReference type="SAM" id="MobiDB-lite"/>
    </source>
</evidence>
<protein>
    <recommendedName>
        <fullName evidence="8">CAF1B/HIR1 beta-propeller domain-containing protein</fullName>
    </recommendedName>
</protein>
<keyword evidence="2" id="KW-0853">WD repeat</keyword>